<dbReference type="OrthoDB" id="168828at2157"/>
<evidence type="ECO:0000313" key="3">
    <source>
        <dbReference type="Proteomes" id="UP000011602"/>
    </source>
</evidence>
<dbReference type="Proteomes" id="UP000011602">
    <property type="component" value="Unassembled WGS sequence"/>
</dbReference>
<evidence type="ECO:0000256" key="1">
    <source>
        <dbReference type="SAM" id="MobiDB-lite"/>
    </source>
</evidence>
<sequence>MERESPTDAETRDDDRSAAAAAHAPPVNPHAHRPTVTVAATRGEDTDASNELTIIGHGTPSSFEITVDGEISVTDEPAAASSTVVSGSTVEGAIEDGTIRVAFTGDLTDVTFVDREITGVSPATTPNVHVDYAAPERSQS</sequence>
<feature type="region of interest" description="Disordered" evidence="1">
    <location>
        <begin position="1"/>
        <end position="33"/>
    </location>
</feature>
<gene>
    <name evidence="2" type="ORF">C493_21761</name>
</gene>
<evidence type="ECO:0000313" key="2">
    <source>
        <dbReference type="EMBL" id="ELY48756.1"/>
    </source>
</evidence>
<proteinExistence type="predicted"/>
<protein>
    <submittedName>
        <fullName evidence="2">Uncharacterized protein</fullName>
    </submittedName>
</protein>
<keyword evidence="3" id="KW-1185">Reference proteome</keyword>
<name>L9WHN3_9EURY</name>
<dbReference type="AlphaFoldDB" id="L9WHN3"/>
<dbReference type="RefSeq" id="WP_007261596.1">
    <property type="nucleotide sequence ID" value="NZ_AOHZ01000109.1"/>
</dbReference>
<accession>L9WHN3</accession>
<reference evidence="2 3" key="1">
    <citation type="journal article" date="2014" name="PLoS Genet.">
        <title>Phylogenetically driven sequencing of extremely halophilic archaea reveals strategies for static and dynamic osmo-response.</title>
        <authorList>
            <person name="Becker E.A."/>
            <person name="Seitzer P.M."/>
            <person name="Tritt A."/>
            <person name="Larsen D."/>
            <person name="Krusor M."/>
            <person name="Yao A.I."/>
            <person name="Wu D."/>
            <person name="Madern D."/>
            <person name="Eisen J.A."/>
            <person name="Darling A.E."/>
            <person name="Facciotti M.T."/>
        </authorList>
    </citation>
    <scope>NUCLEOTIDE SEQUENCE [LARGE SCALE GENOMIC DNA]</scope>
    <source>
        <strain evidence="2 3">JCM 12255</strain>
    </source>
</reference>
<dbReference type="eggNOG" id="arCOG10805">
    <property type="taxonomic scope" value="Archaea"/>
</dbReference>
<feature type="compositionally biased region" description="Basic and acidic residues" evidence="1">
    <location>
        <begin position="1"/>
        <end position="17"/>
    </location>
</feature>
<comment type="caution">
    <text evidence="2">The sequence shown here is derived from an EMBL/GenBank/DDBJ whole genome shotgun (WGS) entry which is preliminary data.</text>
</comment>
<dbReference type="STRING" id="1227499.C493_21761"/>
<organism evidence="2 3">
    <name type="scientific">Natronolimnohabitans innermongolicus JCM 12255</name>
    <dbReference type="NCBI Taxonomy" id="1227499"/>
    <lineage>
        <taxon>Archaea</taxon>
        <taxon>Methanobacteriati</taxon>
        <taxon>Methanobacteriota</taxon>
        <taxon>Stenosarchaea group</taxon>
        <taxon>Halobacteria</taxon>
        <taxon>Halobacteriales</taxon>
        <taxon>Natrialbaceae</taxon>
        <taxon>Natronolimnohabitans</taxon>
    </lineage>
</organism>
<dbReference type="EMBL" id="AOHZ01000109">
    <property type="protein sequence ID" value="ELY48756.1"/>
    <property type="molecule type" value="Genomic_DNA"/>
</dbReference>